<keyword evidence="3" id="KW-1185">Reference proteome</keyword>
<evidence type="ECO:0000313" key="3">
    <source>
        <dbReference type="Proteomes" id="UP000053268"/>
    </source>
</evidence>
<feature type="region of interest" description="Disordered" evidence="1">
    <location>
        <begin position="61"/>
        <end position="94"/>
    </location>
</feature>
<protein>
    <submittedName>
        <fullName evidence="2">Uncharacterized protein</fullName>
    </submittedName>
</protein>
<organism evidence="2 3">
    <name type="scientific">Papilio xuthus</name>
    <name type="common">Asian swallowtail butterfly</name>
    <dbReference type="NCBI Taxonomy" id="66420"/>
    <lineage>
        <taxon>Eukaryota</taxon>
        <taxon>Metazoa</taxon>
        <taxon>Ecdysozoa</taxon>
        <taxon>Arthropoda</taxon>
        <taxon>Hexapoda</taxon>
        <taxon>Insecta</taxon>
        <taxon>Pterygota</taxon>
        <taxon>Neoptera</taxon>
        <taxon>Endopterygota</taxon>
        <taxon>Lepidoptera</taxon>
        <taxon>Glossata</taxon>
        <taxon>Ditrysia</taxon>
        <taxon>Papilionoidea</taxon>
        <taxon>Papilionidae</taxon>
        <taxon>Papilioninae</taxon>
        <taxon>Papilio</taxon>
    </lineage>
</organism>
<reference evidence="2 3" key="1">
    <citation type="journal article" date="2015" name="Nat. Commun.">
        <title>Outbred genome sequencing and CRISPR/Cas9 gene editing in butterflies.</title>
        <authorList>
            <person name="Li X."/>
            <person name="Fan D."/>
            <person name="Zhang W."/>
            <person name="Liu G."/>
            <person name="Zhang L."/>
            <person name="Zhao L."/>
            <person name="Fang X."/>
            <person name="Chen L."/>
            <person name="Dong Y."/>
            <person name="Chen Y."/>
            <person name="Ding Y."/>
            <person name="Zhao R."/>
            <person name="Feng M."/>
            <person name="Zhu Y."/>
            <person name="Feng Y."/>
            <person name="Jiang X."/>
            <person name="Zhu D."/>
            <person name="Xiang H."/>
            <person name="Feng X."/>
            <person name="Li S."/>
            <person name="Wang J."/>
            <person name="Zhang G."/>
            <person name="Kronforst M.R."/>
            <person name="Wang W."/>
        </authorList>
    </citation>
    <scope>NUCLEOTIDE SEQUENCE [LARGE SCALE GENOMIC DNA]</scope>
    <source>
        <strain evidence="2">Ya'a_city_454_Px</strain>
        <tissue evidence="2">Whole body</tissue>
    </source>
</reference>
<evidence type="ECO:0000256" key="1">
    <source>
        <dbReference type="SAM" id="MobiDB-lite"/>
    </source>
</evidence>
<sequence>MPLQLVVGANALDMTASSLTIISYTKYIIPPNITYGTFYNNEDGPTTGIAVLPRVDDNVITPYEPNSDVESGNANAALEGEAAPNVSRPPPPRGRTCLQVIVNNSCELAVGNIVVV</sequence>
<dbReference type="EMBL" id="KQ459596">
    <property type="protein sequence ID" value="KPI95458.1"/>
    <property type="molecule type" value="Genomic_DNA"/>
</dbReference>
<gene>
    <name evidence="2" type="ORF">RR46_08917</name>
</gene>
<accession>A0A194PR73</accession>
<dbReference type="Proteomes" id="UP000053268">
    <property type="component" value="Unassembled WGS sequence"/>
</dbReference>
<name>A0A194PR73_PAPXU</name>
<proteinExistence type="predicted"/>
<evidence type="ECO:0000313" key="2">
    <source>
        <dbReference type="EMBL" id="KPI95458.1"/>
    </source>
</evidence>
<dbReference type="AlphaFoldDB" id="A0A194PR73"/>
<feature type="compositionally biased region" description="Low complexity" evidence="1">
    <location>
        <begin position="72"/>
        <end position="83"/>
    </location>
</feature>